<dbReference type="EMBL" id="CAJJDN010000003">
    <property type="protein sequence ID" value="CAD8048382.1"/>
    <property type="molecule type" value="Genomic_DNA"/>
</dbReference>
<evidence type="ECO:0000313" key="1">
    <source>
        <dbReference type="EMBL" id="CAD8048382.1"/>
    </source>
</evidence>
<dbReference type="AlphaFoldDB" id="A0A8S1JZ94"/>
<dbReference type="OrthoDB" id="306179at2759"/>
<dbReference type="Proteomes" id="UP000692954">
    <property type="component" value="Unassembled WGS sequence"/>
</dbReference>
<reference evidence="1" key="1">
    <citation type="submission" date="2021-01" db="EMBL/GenBank/DDBJ databases">
        <authorList>
            <consortium name="Genoscope - CEA"/>
            <person name="William W."/>
        </authorList>
    </citation>
    <scope>NUCLEOTIDE SEQUENCE</scope>
</reference>
<evidence type="ECO:0000313" key="2">
    <source>
        <dbReference type="Proteomes" id="UP000692954"/>
    </source>
</evidence>
<organism evidence="1 2">
    <name type="scientific">Paramecium sonneborni</name>
    <dbReference type="NCBI Taxonomy" id="65129"/>
    <lineage>
        <taxon>Eukaryota</taxon>
        <taxon>Sar</taxon>
        <taxon>Alveolata</taxon>
        <taxon>Ciliophora</taxon>
        <taxon>Intramacronucleata</taxon>
        <taxon>Oligohymenophorea</taxon>
        <taxon>Peniculida</taxon>
        <taxon>Parameciidae</taxon>
        <taxon>Paramecium</taxon>
    </lineage>
</organism>
<name>A0A8S1JZ94_9CILI</name>
<gene>
    <name evidence="1" type="ORF">PSON_ATCC_30995.1.T0030190</name>
</gene>
<proteinExistence type="predicted"/>
<sequence>MRTIIQMQFISYNVEYKQENVHQFIQQPREIVENFFNFSNISAVLFLIQQIYNHYLIFFEYMSDISLGIHPRQQSARKQFTQQQVKYFYNSNIFEDRRQNYDPSLFDRNQQIKQAKTHQQTYSPPICSKVQRINSSPQSQKDLDIITGLPTIERKMFLSKKPNSKPLQEKKEINQENKIQSKKEYESSPDKKFARLYFDNKKQYEQWLIQNKKYDDINYFKKKNTNQSNHEVEVNSYYKIHGKNCNQIQNK</sequence>
<keyword evidence="2" id="KW-1185">Reference proteome</keyword>
<protein>
    <submittedName>
        <fullName evidence="1">Uncharacterized protein</fullName>
    </submittedName>
</protein>
<comment type="caution">
    <text evidence="1">The sequence shown here is derived from an EMBL/GenBank/DDBJ whole genome shotgun (WGS) entry which is preliminary data.</text>
</comment>
<accession>A0A8S1JZ94</accession>